<evidence type="ECO:0000313" key="2">
    <source>
        <dbReference type="EMBL" id="MBB4940082.1"/>
    </source>
</evidence>
<comment type="caution">
    <text evidence="2">The sequence shown here is derived from an EMBL/GenBank/DDBJ whole genome shotgun (WGS) entry which is preliminary data.</text>
</comment>
<protein>
    <submittedName>
        <fullName evidence="2">Cation diffusion facilitator CzcD-associated flavoprotein CzcO</fullName>
    </submittedName>
</protein>
<evidence type="ECO:0000313" key="3">
    <source>
        <dbReference type="Proteomes" id="UP000534286"/>
    </source>
</evidence>
<gene>
    <name evidence="2" type="ORF">FHR32_004387</name>
</gene>
<dbReference type="Proteomes" id="UP000534286">
    <property type="component" value="Unassembled WGS sequence"/>
</dbReference>
<sequence length="50" mass="5268">MSTADGETFTTNAVVSATGALHVPSFPEISGRESFRALPSTRPAGTTRWT</sequence>
<keyword evidence="3" id="KW-1185">Reference proteome</keyword>
<dbReference type="EMBL" id="JACHJU010000001">
    <property type="protein sequence ID" value="MBB4940082.1"/>
    <property type="molecule type" value="Genomic_DNA"/>
</dbReference>
<organism evidence="2 3">
    <name type="scientific">Streptosporangium album</name>
    <dbReference type="NCBI Taxonomy" id="47479"/>
    <lineage>
        <taxon>Bacteria</taxon>
        <taxon>Bacillati</taxon>
        <taxon>Actinomycetota</taxon>
        <taxon>Actinomycetes</taxon>
        <taxon>Streptosporangiales</taxon>
        <taxon>Streptosporangiaceae</taxon>
        <taxon>Streptosporangium</taxon>
    </lineage>
</organism>
<dbReference type="InterPro" id="IPR036188">
    <property type="entry name" value="FAD/NAD-bd_sf"/>
</dbReference>
<accession>A0A7W7RXW6</accession>
<reference evidence="2 3" key="1">
    <citation type="submission" date="2020-08" db="EMBL/GenBank/DDBJ databases">
        <title>Sequencing the genomes of 1000 actinobacteria strains.</title>
        <authorList>
            <person name="Klenk H.-P."/>
        </authorList>
    </citation>
    <scope>NUCLEOTIDE SEQUENCE [LARGE SCALE GENOMIC DNA]</scope>
    <source>
        <strain evidence="2 3">DSM 43023</strain>
    </source>
</reference>
<name>A0A7W7RXW6_9ACTN</name>
<feature type="region of interest" description="Disordered" evidence="1">
    <location>
        <begin position="26"/>
        <end position="50"/>
    </location>
</feature>
<dbReference type="AlphaFoldDB" id="A0A7W7RXW6"/>
<proteinExistence type="predicted"/>
<evidence type="ECO:0000256" key="1">
    <source>
        <dbReference type="SAM" id="MobiDB-lite"/>
    </source>
</evidence>
<dbReference type="RefSeq" id="WP_312882560.1">
    <property type="nucleotide sequence ID" value="NZ_BAABEK010000041.1"/>
</dbReference>
<dbReference type="Gene3D" id="3.50.50.60">
    <property type="entry name" value="FAD/NAD(P)-binding domain"/>
    <property type="match status" value="1"/>
</dbReference>